<dbReference type="Gene3D" id="3.30.70.60">
    <property type="match status" value="1"/>
</dbReference>
<dbReference type="AlphaFoldDB" id="A0A1G1W6D6"/>
<evidence type="ECO:0000256" key="1">
    <source>
        <dbReference type="ARBA" id="ARBA00009512"/>
    </source>
</evidence>
<evidence type="ECO:0000256" key="3">
    <source>
        <dbReference type="ARBA" id="ARBA00022884"/>
    </source>
</evidence>
<evidence type="ECO:0000256" key="5">
    <source>
        <dbReference type="ARBA" id="ARBA00023274"/>
    </source>
</evidence>
<dbReference type="GO" id="GO:0006412">
    <property type="term" value="P:translation"/>
    <property type="evidence" value="ECO:0007669"/>
    <property type="project" value="UniProtKB-UniRule"/>
</dbReference>
<dbReference type="STRING" id="1802593.A2172_02125"/>
<keyword evidence="4 7" id="KW-0689">Ribosomal protein</keyword>
<dbReference type="PANTHER" id="PTHR21011:SF1">
    <property type="entry name" value="SMALL RIBOSOMAL SUBUNIT PROTEIN BS6M"/>
    <property type="match status" value="1"/>
</dbReference>
<gene>
    <name evidence="7" type="primary">rpsF</name>
    <name evidence="8" type="ORF">A2172_02125</name>
</gene>
<dbReference type="InterPro" id="IPR000529">
    <property type="entry name" value="Ribosomal_bS6"/>
</dbReference>
<dbReference type="InterPro" id="IPR014717">
    <property type="entry name" value="Transl_elong_EF1B/ribsomal_bS6"/>
</dbReference>
<accession>A0A1G1W6D6</accession>
<comment type="function">
    <text evidence="7">Binds together with bS18 to 16S ribosomal RNA.</text>
</comment>
<protein>
    <recommendedName>
        <fullName evidence="6 7">Small ribosomal subunit protein bS6</fullName>
    </recommendedName>
</protein>
<evidence type="ECO:0000256" key="6">
    <source>
        <dbReference type="ARBA" id="ARBA00035294"/>
    </source>
</evidence>
<keyword evidence="5 7" id="KW-0687">Ribonucleoprotein</keyword>
<dbReference type="PANTHER" id="PTHR21011">
    <property type="entry name" value="MITOCHONDRIAL 28S RIBOSOMAL PROTEIN S6"/>
    <property type="match status" value="1"/>
</dbReference>
<evidence type="ECO:0000313" key="8">
    <source>
        <dbReference type="EMBL" id="OGY23154.1"/>
    </source>
</evidence>
<dbReference type="GO" id="GO:0070181">
    <property type="term" value="F:small ribosomal subunit rRNA binding"/>
    <property type="evidence" value="ECO:0007669"/>
    <property type="project" value="TreeGrafter"/>
</dbReference>
<dbReference type="GO" id="GO:0003735">
    <property type="term" value="F:structural constituent of ribosome"/>
    <property type="evidence" value="ECO:0007669"/>
    <property type="project" value="InterPro"/>
</dbReference>
<dbReference type="GO" id="GO:1990904">
    <property type="term" value="C:ribonucleoprotein complex"/>
    <property type="evidence" value="ECO:0007669"/>
    <property type="project" value="UniProtKB-KW"/>
</dbReference>
<dbReference type="HAMAP" id="MF_00360">
    <property type="entry name" value="Ribosomal_bS6"/>
    <property type="match status" value="1"/>
</dbReference>
<dbReference type="InterPro" id="IPR035980">
    <property type="entry name" value="Ribosomal_bS6_sf"/>
</dbReference>
<sequence length="96" mass="11126">MTSEYELMVVLRVDLSESNRETTLDEIKKLIEGKKGKIVSAEPWGARDLAYKIKNQEKGFYTLVNFNAESQIPNFLNSKLKLMEELLRYLVVRKGD</sequence>
<name>A0A1G1W6D6_9BACT</name>
<dbReference type="PROSITE" id="PS01048">
    <property type="entry name" value="RIBOSOMAL_S6"/>
    <property type="match status" value="1"/>
</dbReference>
<evidence type="ECO:0000256" key="7">
    <source>
        <dbReference type="HAMAP-Rule" id="MF_00360"/>
    </source>
</evidence>
<organism evidence="8 9">
    <name type="scientific">Candidatus Woykebacteria bacterium RBG_13_40_15</name>
    <dbReference type="NCBI Taxonomy" id="1802593"/>
    <lineage>
        <taxon>Bacteria</taxon>
        <taxon>Candidatus Woykeibacteriota</taxon>
    </lineage>
</organism>
<dbReference type="GO" id="GO:0005840">
    <property type="term" value="C:ribosome"/>
    <property type="evidence" value="ECO:0007669"/>
    <property type="project" value="UniProtKB-KW"/>
</dbReference>
<dbReference type="NCBIfam" id="TIGR00166">
    <property type="entry name" value="S6"/>
    <property type="match status" value="1"/>
</dbReference>
<dbReference type="GO" id="GO:0005737">
    <property type="term" value="C:cytoplasm"/>
    <property type="evidence" value="ECO:0007669"/>
    <property type="project" value="UniProtKB-ARBA"/>
</dbReference>
<comment type="caution">
    <text evidence="8">The sequence shown here is derived from an EMBL/GenBank/DDBJ whole genome shotgun (WGS) entry which is preliminary data.</text>
</comment>
<dbReference type="SUPFAM" id="SSF54995">
    <property type="entry name" value="Ribosomal protein S6"/>
    <property type="match status" value="1"/>
</dbReference>
<reference evidence="8 9" key="1">
    <citation type="journal article" date="2016" name="Nat. Commun.">
        <title>Thousands of microbial genomes shed light on interconnected biogeochemical processes in an aquifer system.</title>
        <authorList>
            <person name="Anantharaman K."/>
            <person name="Brown C.T."/>
            <person name="Hug L.A."/>
            <person name="Sharon I."/>
            <person name="Castelle C.J."/>
            <person name="Probst A.J."/>
            <person name="Thomas B.C."/>
            <person name="Singh A."/>
            <person name="Wilkins M.J."/>
            <person name="Karaoz U."/>
            <person name="Brodie E.L."/>
            <person name="Williams K.H."/>
            <person name="Hubbard S.S."/>
            <person name="Banfield J.F."/>
        </authorList>
    </citation>
    <scope>NUCLEOTIDE SEQUENCE [LARGE SCALE GENOMIC DNA]</scope>
</reference>
<dbReference type="EMBL" id="MHCP01000028">
    <property type="protein sequence ID" value="OGY23154.1"/>
    <property type="molecule type" value="Genomic_DNA"/>
</dbReference>
<dbReference type="InterPro" id="IPR020815">
    <property type="entry name" value="Ribosomal_bS6_CS"/>
</dbReference>
<dbReference type="Proteomes" id="UP000176631">
    <property type="component" value="Unassembled WGS sequence"/>
</dbReference>
<evidence type="ECO:0000313" key="9">
    <source>
        <dbReference type="Proteomes" id="UP000176631"/>
    </source>
</evidence>
<keyword evidence="3 7" id="KW-0694">RNA-binding</keyword>
<evidence type="ECO:0000256" key="4">
    <source>
        <dbReference type="ARBA" id="ARBA00022980"/>
    </source>
</evidence>
<dbReference type="Pfam" id="PF01250">
    <property type="entry name" value="Ribosomal_S6"/>
    <property type="match status" value="1"/>
</dbReference>
<keyword evidence="2 7" id="KW-0699">rRNA-binding</keyword>
<dbReference type="InterPro" id="IPR020814">
    <property type="entry name" value="Ribosomal_S6_plastid/chlpt"/>
</dbReference>
<evidence type="ECO:0000256" key="2">
    <source>
        <dbReference type="ARBA" id="ARBA00022730"/>
    </source>
</evidence>
<comment type="similarity">
    <text evidence="1 7">Belongs to the bacterial ribosomal protein bS6 family.</text>
</comment>
<proteinExistence type="inferred from homology"/>
<dbReference type="CDD" id="cd00473">
    <property type="entry name" value="bS6"/>
    <property type="match status" value="1"/>
</dbReference>